<dbReference type="KEGG" id="cgv:CGLAU_01740"/>
<keyword evidence="1" id="KW-0812">Transmembrane</keyword>
<feature type="transmembrane region" description="Helical" evidence="1">
    <location>
        <begin position="12"/>
        <end position="29"/>
    </location>
</feature>
<keyword evidence="1" id="KW-0472">Membrane</keyword>
<organism evidence="2 3">
    <name type="scientific">Corynebacterium glaucum</name>
    <dbReference type="NCBI Taxonomy" id="187491"/>
    <lineage>
        <taxon>Bacteria</taxon>
        <taxon>Bacillati</taxon>
        <taxon>Actinomycetota</taxon>
        <taxon>Actinomycetes</taxon>
        <taxon>Mycobacteriales</taxon>
        <taxon>Corynebacteriaceae</taxon>
        <taxon>Corynebacterium</taxon>
    </lineage>
</organism>
<keyword evidence="3" id="KW-1185">Reference proteome</keyword>
<keyword evidence="1" id="KW-1133">Transmembrane helix</keyword>
<evidence type="ECO:0000256" key="1">
    <source>
        <dbReference type="SAM" id="Phobius"/>
    </source>
</evidence>
<sequence>MSPNPNTTVTRRIWPIVVSLALLSFGVILRDQLPTPEDLAYETFNYDESAPLLGEISNVRVTTGETLGGVSTYASWVVIDYHFIPDSLGSPDARLVTTDGTIYDELPVTACPSAYPGLKVECTLAFEMPLEKLPGAEVYFSPEDTSMATRIVVPLQNPVATHDIVRERFEL</sequence>
<evidence type="ECO:0000313" key="2">
    <source>
        <dbReference type="EMBL" id="AQQ14335.1"/>
    </source>
</evidence>
<name>A0A1Q2HU09_9CORY</name>
<evidence type="ECO:0008006" key="4">
    <source>
        <dbReference type="Google" id="ProtNLM"/>
    </source>
</evidence>
<dbReference type="AlphaFoldDB" id="A0A1Q2HU09"/>
<accession>A0A1Q2HU09</accession>
<dbReference type="OrthoDB" id="4422956at2"/>
<dbReference type="RefSeq" id="WP_157731231.1">
    <property type="nucleotide sequence ID" value="NZ_CP019688.1"/>
</dbReference>
<proteinExistence type="predicted"/>
<dbReference type="Proteomes" id="UP000217209">
    <property type="component" value="Chromosome"/>
</dbReference>
<gene>
    <name evidence="2" type="ORF">CGLAU_01740</name>
</gene>
<reference evidence="2 3" key="1">
    <citation type="submission" date="2016-12" db="EMBL/GenBank/DDBJ databases">
        <authorList>
            <person name="Song W.-J."/>
            <person name="Kurnit D.M."/>
        </authorList>
    </citation>
    <scope>NUCLEOTIDE SEQUENCE [LARGE SCALE GENOMIC DNA]</scope>
    <source>
        <strain evidence="2 3">DSM 30827</strain>
    </source>
</reference>
<dbReference type="EMBL" id="CP019688">
    <property type="protein sequence ID" value="AQQ14335.1"/>
    <property type="molecule type" value="Genomic_DNA"/>
</dbReference>
<protein>
    <recommendedName>
        <fullName evidence="4">Telomeric repeat-binding factor 2</fullName>
    </recommendedName>
</protein>
<evidence type="ECO:0000313" key="3">
    <source>
        <dbReference type="Proteomes" id="UP000217209"/>
    </source>
</evidence>